<evidence type="ECO:0000313" key="2">
    <source>
        <dbReference type="Proteomes" id="UP000199409"/>
    </source>
</evidence>
<keyword evidence="2" id="KW-1185">Reference proteome</keyword>
<name>A0A1H4AEK7_9BACT</name>
<reference evidence="1 2" key="1">
    <citation type="submission" date="2016-10" db="EMBL/GenBank/DDBJ databases">
        <authorList>
            <person name="de Groot N.N."/>
        </authorList>
    </citation>
    <scope>NUCLEOTIDE SEQUENCE [LARGE SCALE GENOMIC DNA]</scope>
    <source>
        <strain evidence="1 2">DSM 7343</strain>
    </source>
</reference>
<dbReference type="Proteomes" id="UP000199409">
    <property type="component" value="Unassembled WGS sequence"/>
</dbReference>
<accession>A0A1H4AEK7</accession>
<evidence type="ECO:0008006" key="3">
    <source>
        <dbReference type="Google" id="ProtNLM"/>
    </source>
</evidence>
<dbReference type="AlphaFoldDB" id="A0A1H4AEK7"/>
<dbReference type="EMBL" id="FNQN01000005">
    <property type="protein sequence ID" value="SEA34429.1"/>
    <property type="molecule type" value="Genomic_DNA"/>
</dbReference>
<evidence type="ECO:0000313" key="1">
    <source>
        <dbReference type="EMBL" id="SEA34429.1"/>
    </source>
</evidence>
<dbReference type="STRING" id="37625.SAMN05660420_01805"/>
<protein>
    <recommendedName>
        <fullName evidence="3">Zinc-ribbon domain-containing protein</fullName>
    </recommendedName>
</protein>
<dbReference type="RefSeq" id="WP_092347088.1">
    <property type="nucleotide sequence ID" value="NZ_FNQN01000005.1"/>
</dbReference>
<gene>
    <name evidence="1" type="ORF">SAMN05660420_01805</name>
</gene>
<organism evidence="1 2">
    <name type="scientific">Desulfuromusa kysingii</name>
    <dbReference type="NCBI Taxonomy" id="37625"/>
    <lineage>
        <taxon>Bacteria</taxon>
        <taxon>Pseudomonadati</taxon>
        <taxon>Thermodesulfobacteriota</taxon>
        <taxon>Desulfuromonadia</taxon>
        <taxon>Desulfuromonadales</taxon>
        <taxon>Geopsychrobacteraceae</taxon>
        <taxon>Desulfuromusa</taxon>
    </lineage>
</organism>
<proteinExistence type="predicted"/>
<sequence length="537" mass="61600">MKQYKRTEAEWKAYLHEHNIELIDYDCPTTKSTAMLTFQCLTCGTEETVRADNLARRRNTPCQTCANYQRYTTASIKALIEQHGGSYISGDVTGKMSTVHLRCQCGAVTVKSAHDIRRRPSSCKHCRNQQISITQLRNNRNRERALAIAEERGGKCLTEEQMFSTRESLSWQCSQGHQWHANLDSVATQGTWCPSCQSNIAENMVRAIFEATYQRPFPVSRPDFLATSGSSLHLDGYNKELGLAFECQGSQHYQKNNRFHKSREDLYAQMERDALKAVRCQTNLVMLVTVPYSVTDKGLEETRNFLAKMLMETGIMALHDPRDVKIDPRKIYDTYADAPFLDFKKIVADKGGSFESHDYAGLTKPLSVRCENGHRFQALPYLVRNGHWCPECAGNKRLTLDHITEQLQQEGWSLADPEQLSYTNAHQPLEMFCQHGHLVTRTWNKWQQGKRTCSECQRLDRAHEFVDKMKQRGIDMDVNLSTYQGERQPVRGICRHCGQETTLPVEQWKNRSLTPCCSKPLPAYHRCHLKTQESCPT</sequence>
<dbReference type="OrthoDB" id="9800801at2"/>